<dbReference type="Proteomes" id="UP001225316">
    <property type="component" value="Unassembled WGS sequence"/>
</dbReference>
<comment type="caution">
    <text evidence="3">The sequence shown here is derived from an EMBL/GenBank/DDBJ whole genome shotgun (WGS) entry which is preliminary data.</text>
</comment>
<proteinExistence type="predicted"/>
<dbReference type="Gene3D" id="3.30.565.60">
    <property type="match status" value="1"/>
</dbReference>
<dbReference type="InterPro" id="IPR036388">
    <property type="entry name" value="WH-like_DNA-bd_sf"/>
</dbReference>
<organism evidence="3 4">
    <name type="scientific">Thalassobacterium maritimum</name>
    <dbReference type="NCBI Taxonomy" id="3041265"/>
    <lineage>
        <taxon>Bacteria</taxon>
        <taxon>Pseudomonadati</taxon>
        <taxon>Verrucomicrobiota</taxon>
        <taxon>Opitutia</taxon>
        <taxon>Puniceicoccales</taxon>
        <taxon>Coraliomargaritaceae</taxon>
        <taxon>Thalassobacterium</taxon>
    </lineage>
</organism>
<feature type="region of interest" description="Disordered" evidence="1">
    <location>
        <begin position="376"/>
        <end position="396"/>
    </location>
</feature>
<gene>
    <name evidence="3" type="ORF">QEH52_07395</name>
</gene>
<dbReference type="GO" id="GO:0005524">
    <property type="term" value="F:ATP binding"/>
    <property type="evidence" value="ECO:0007669"/>
    <property type="project" value="UniProtKB-KW"/>
</dbReference>
<dbReference type="EMBL" id="JARXHW010000013">
    <property type="protein sequence ID" value="MDQ8207327.1"/>
    <property type="molecule type" value="Genomic_DNA"/>
</dbReference>
<evidence type="ECO:0000259" key="2">
    <source>
        <dbReference type="Pfam" id="PF04326"/>
    </source>
</evidence>
<dbReference type="PANTHER" id="PTHR30595">
    <property type="entry name" value="GLPR-RELATED TRANSCRIPTIONAL REPRESSOR"/>
    <property type="match status" value="1"/>
</dbReference>
<dbReference type="Pfam" id="PF13749">
    <property type="entry name" value="HATPase_c_4"/>
    <property type="match status" value="1"/>
</dbReference>
<sequence>MPESQNTEYKQTWRDEYLKWVCGFANAEGGVLVIGRDDAGKVVGVTGAKKLLEDIPNKVRDLLGILVAVNLRTEGALEFLEIVVEPYPNPISHKGKYYLRSGSTLQELKGAALDRFILRAQGKTWDGVPVPYVGVADLSSAAIANFRKLATASGRLERKLLDEPDPILIEKLKLTEGDYLKRAAVLLFHEDPERFVTGAYVKVGFFRSESDLVYHDEIHGDLFTQTAQTVDLIRTKYLKAAIHYEGLQRIETYPIPYDALREAVLNALIHRDYAITAPIQIKVFADRLKLWNPVVLPDGWNLSKLLGDHASHPFNPDIANAFFRAGEIESWGRGIQRIFEACRAGGTPEPELSLSGHDLWTEFPYSPEYLAAIGEGSENKGGEKGGKKGGEKLSPNRSKIVEAMRLEPSISQVALSKIVGIGTNKIENNIKYLKEAGWIQRIGPAKGGHWEVLK</sequence>
<evidence type="ECO:0000313" key="3">
    <source>
        <dbReference type="EMBL" id="MDQ8207327.1"/>
    </source>
</evidence>
<keyword evidence="3" id="KW-0067">ATP-binding</keyword>
<feature type="domain" description="Schlafen AlbA-2" evidence="2">
    <location>
        <begin position="3"/>
        <end position="108"/>
    </location>
</feature>
<dbReference type="InterPro" id="IPR007421">
    <property type="entry name" value="Schlafen_AlbA_2_dom"/>
</dbReference>
<keyword evidence="4" id="KW-1185">Reference proteome</keyword>
<evidence type="ECO:0000313" key="4">
    <source>
        <dbReference type="Proteomes" id="UP001225316"/>
    </source>
</evidence>
<dbReference type="RefSeq" id="WP_308949461.1">
    <property type="nucleotide sequence ID" value="NZ_JARXHW010000013.1"/>
</dbReference>
<dbReference type="InterPro" id="IPR036390">
    <property type="entry name" value="WH_DNA-bd_sf"/>
</dbReference>
<dbReference type="InterPro" id="IPR038475">
    <property type="entry name" value="RecG_C_sf"/>
</dbReference>
<accession>A0ABU1AT31</accession>
<dbReference type="PANTHER" id="PTHR30595:SF6">
    <property type="entry name" value="SCHLAFEN ALBA-2 DOMAIN-CONTAINING PROTEIN"/>
    <property type="match status" value="1"/>
</dbReference>
<dbReference type="Gene3D" id="1.10.10.10">
    <property type="entry name" value="Winged helix-like DNA-binding domain superfamily/Winged helix DNA-binding domain"/>
    <property type="match status" value="1"/>
</dbReference>
<keyword evidence="3" id="KW-0547">Nucleotide-binding</keyword>
<evidence type="ECO:0000256" key="1">
    <source>
        <dbReference type="SAM" id="MobiDB-lite"/>
    </source>
</evidence>
<name>A0ABU1AT31_9BACT</name>
<dbReference type="Gene3D" id="3.30.950.30">
    <property type="entry name" value="Schlafen, AAA domain"/>
    <property type="match status" value="1"/>
</dbReference>
<reference evidence="3 4" key="1">
    <citation type="submission" date="2023-04" db="EMBL/GenBank/DDBJ databases">
        <title>A novel bacteria isolated from coastal sediment.</title>
        <authorList>
            <person name="Liu X.-J."/>
            <person name="Du Z.-J."/>
        </authorList>
    </citation>
    <scope>NUCLEOTIDE SEQUENCE [LARGE SCALE GENOMIC DNA]</scope>
    <source>
        <strain evidence="3 4">SDUM461003</strain>
    </source>
</reference>
<feature type="compositionally biased region" description="Basic and acidic residues" evidence="1">
    <location>
        <begin position="377"/>
        <end position="391"/>
    </location>
</feature>
<protein>
    <submittedName>
        <fullName evidence="3">ATP-binding protein</fullName>
    </submittedName>
</protein>
<dbReference type="Pfam" id="PF04326">
    <property type="entry name" value="SLFN_AlbA_2"/>
    <property type="match status" value="1"/>
</dbReference>
<dbReference type="InterPro" id="IPR038461">
    <property type="entry name" value="Schlafen_AlbA_2_dom_sf"/>
</dbReference>
<dbReference type="SUPFAM" id="SSF46785">
    <property type="entry name" value="Winged helix' DNA-binding domain"/>
    <property type="match status" value="1"/>
</dbReference>